<sequence>MRDLLPQSDGSGLLFIARSKSDPDGRGAYAYLSPLGLAAALQWIEVAGLSGDDPLFMSSLKGDPKRPLDPATVSRIFKARTGRRDVSAHSTRVGGVHDALRLGCDLASIMIAGRWTSAEMPAQYGRMILPALGAAAQVCAAYGEE</sequence>
<dbReference type="Proteomes" id="UP000305709">
    <property type="component" value="Unassembled WGS sequence"/>
</dbReference>
<evidence type="ECO:0000313" key="2">
    <source>
        <dbReference type="EMBL" id="TNC59264.1"/>
    </source>
</evidence>
<organism evidence="2 3">
    <name type="scientific">Rubellimicrobium roseum</name>
    <dbReference type="NCBI Taxonomy" id="687525"/>
    <lineage>
        <taxon>Bacteria</taxon>
        <taxon>Pseudomonadati</taxon>
        <taxon>Pseudomonadota</taxon>
        <taxon>Alphaproteobacteria</taxon>
        <taxon>Rhodobacterales</taxon>
        <taxon>Roseobacteraceae</taxon>
        <taxon>Rubellimicrobium</taxon>
    </lineage>
</organism>
<evidence type="ECO:0000256" key="1">
    <source>
        <dbReference type="ARBA" id="ARBA00023172"/>
    </source>
</evidence>
<dbReference type="OrthoDB" id="7718754at2"/>
<evidence type="ECO:0008006" key="4">
    <source>
        <dbReference type="Google" id="ProtNLM"/>
    </source>
</evidence>
<dbReference type="GO" id="GO:0006310">
    <property type="term" value="P:DNA recombination"/>
    <property type="evidence" value="ECO:0007669"/>
    <property type="project" value="UniProtKB-KW"/>
</dbReference>
<keyword evidence="3" id="KW-1185">Reference proteome</keyword>
<comment type="caution">
    <text evidence="2">The sequence shown here is derived from an EMBL/GenBank/DDBJ whole genome shotgun (WGS) entry which is preliminary data.</text>
</comment>
<accession>A0A5C4N5E6</accession>
<dbReference type="GO" id="GO:0015074">
    <property type="term" value="P:DNA integration"/>
    <property type="evidence" value="ECO:0007669"/>
    <property type="project" value="InterPro"/>
</dbReference>
<gene>
    <name evidence="2" type="ORF">FHG71_22995</name>
</gene>
<evidence type="ECO:0000313" key="3">
    <source>
        <dbReference type="Proteomes" id="UP000305709"/>
    </source>
</evidence>
<dbReference type="SUPFAM" id="SSF56349">
    <property type="entry name" value="DNA breaking-rejoining enzymes"/>
    <property type="match status" value="1"/>
</dbReference>
<dbReference type="Gene3D" id="1.10.443.10">
    <property type="entry name" value="Intergrase catalytic core"/>
    <property type="match status" value="1"/>
</dbReference>
<keyword evidence="1" id="KW-0233">DNA recombination</keyword>
<dbReference type="InterPro" id="IPR013762">
    <property type="entry name" value="Integrase-like_cat_sf"/>
</dbReference>
<reference evidence="2 3" key="1">
    <citation type="submission" date="2019-06" db="EMBL/GenBank/DDBJ databases">
        <authorList>
            <person name="Jiang L."/>
        </authorList>
    </citation>
    <scope>NUCLEOTIDE SEQUENCE [LARGE SCALE GENOMIC DNA]</scope>
    <source>
        <strain evidence="2 3">YIM 48858</strain>
    </source>
</reference>
<name>A0A5C4N5E6_9RHOB</name>
<proteinExistence type="predicted"/>
<protein>
    <recommendedName>
        <fullName evidence="4">Tyr recombinase domain-containing protein</fullName>
    </recommendedName>
</protein>
<dbReference type="RefSeq" id="WP_139084128.1">
    <property type="nucleotide sequence ID" value="NZ_VDFV01000119.1"/>
</dbReference>
<dbReference type="InterPro" id="IPR011010">
    <property type="entry name" value="DNA_brk_join_enz"/>
</dbReference>
<dbReference type="EMBL" id="VDFV01000119">
    <property type="protein sequence ID" value="TNC59264.1"/>
    <property type="molecule type" value="Genomic_DNA"/>
</dbReference>
<dbReference type="GO" id="GO:0003677">
    <property type="term" value="F:DNA binding"/>
    <property type="evidence" value="ECO:0007669"/>
    <property type="project" value="InterPro"/>
</dbReference>
<dbReference type="AlphaFoldDB" id="A0A5C4N5E6"/>